<keyword evidence="3" id="KW-1185">Reference proteome</keyword>
<feature type="domain" description="F-box" evidence="1">
    <location>
        <begin position="204"/>
        <end position="250"/>
    </location>
</feature>
<dbReference type="PANTHER" id="PTHR13318">
    <property type="entry name" value="PARTNER OF PAIRED, ISOFORM B-RELATED"/>
    <property type="match status" value="1"/>
</dbReference>
<sequence length="563" mass="66410">MARPRCPGIKITPARFRFKTDRVFSAPDFPKYRVWYRTVGPSDVLVQPIGRLHDHRSYRCQDNPLGAEHWFTFQFVGPINMTNFKMHPSWEEANVVVRIWGAWIDQCKGLMKGNWHLFYETSHSMDPSENYKECSELITTIRIEFNRNIFMHNWTIRKMQTATKLMISFPLFFPLSDKVLYEEVKIFTGNVIPENELEVNWNGKNFTEALPTEILYNIFEYLDLRSLSRCAQVNKRWNSIASDLHFYQEVDLRMYWDKINMHTLRTLKNKLQIVRKLDMTWCHDSILTTSPEHRDSLISILEAAKNTLTHLCLNHTHDFLSKVTMQQILDCPNLEELRLRKVDWSNTNGWSESCKELLCLKTLDVNNSFIKQNDLIEILKRAPNLEHLLLDDCVCLDNIDPIITTVVEHSPKLKSWTSSNTFLFKDNYRAYEKFGKLIHLEYLDLNFGEPRPYKIYCNWLESIAMNCKRLKRLELGCWLHLTDNDLVSVLTHCKELSYLYLLGSYNISIRTLSMACENLPNLRHICVFKRKEMSKEVVEDLAESYKHVKIYPIKYLPISVPQG</sequence>
<gene>
    <name evidence="2" type="ORF">ABEB36_011213</name>
</gene>
<dbReference type="InterPro" id="IPR032675">
    <property type="entry name" value="LRR_dom_sf"/>
</dbReference>
<evidence type="ECO:0000313" key="3">
    <source>
        <dbReference type="Proteomes" id="UP001566132"/>
    </source>
</evidence>
<dbReference type="SMART" id="SM00256">
    <property type="entry name" value="FBOX"/>
    <property type="match status" value="1"/>
</dbReference>
<dbReference type="InterPro" id="IPR036047">
    <property type="entry name" value="F-box-like_dom_sf"/>
</dbReference>
<evidence type="ECO:0000313" key="2">
    <source>
        <dbReference type="EMBL" id="KAL1493083.1"/>
    </source>
</evidence>
<organism evidence="2 3">
    <name type="scientific">Hypothenemus hampei</name>
    <name type="common">Coffee berry borer</name>
    <dbReference type="NCBI Taxonomy" id="57062"/>
    <lineage>
        <taxon>Eukaryota</taxon>
        <taxon>Metazoa</taxon>
        <taxon>Ecdysozoa</taxon>
        <taxon>Arthropoda</taxon>
        <taxon>Hexapoda</taxon>
        <taxon>Insecta</taxon>
        <taxon>Pterygota</taxon>
        <taxon>Neoptera</taxon>
        <taxon>Endopterygota</taxon>
        <taxon>Coleoptera</taxon>
        <taxon>Polyphaga</taxon>
        <taxon>Cucujiformia</taxon>
        <taxon>Curculionidae</taxon>
        <taxon>Scolytinae</taxon>
        <taxon>Hypothenemus</taxon>
    </lineage>
</organism>
<dbReference type="PROSITE" id="PS50181">
    <property type="entry name" value="FBOX"/>
    <property type="match status" value="1"/>
</dbReference>
<protein>
    <recommendedName>
        <fullName evidence="1">F-box domain-containing protein</fullName>
    </recommendedName>
</protein>
<dbReference type="SUPFAM" id="SSF52047">
    <property type="entry name" value="RNI-like"/>
    <property type="match status" value="1"/>
</dbReference>
<dbReference type="Gene3D" id="3.80.10.10">
    <property type="entry name" value="Ribonuclease Inhibitor"/>
    <property type="match status" value="1"/>
</dbReference>
<dbReference type="SUPFAM" id="SSF81383">
    <property type="entry name" value="F-box domain"/>
    <property type="match status" value="1"/>
</dbReference>
<dbReference type="InterPro" id="IPR001810">
    <property type="entry name" value="F-box_dom"/>
</dbReference>
<dbReference type="EMBL" id="JBDJPC010000008">
    <property type="protein sequence ID" value="KAL1493083.1"/>
    <property type="molecule type" value="Genomic_DNA"/>
</dbReference>
<proteinExistence type="predicted"/>
<dbReference type="Gene3D" id="1.20.1280.50">
    <property type="match status" value="1"/>
</dbReference>
<reference evidence="2 3" key="1">
    <citation type="submission" date="2024-05" db="EMBL/GenBank/DDBJ databases">
        <title>Genetic variation in Jamaican populations of the coffee berry borer (Hypothenemus hampei).</title>
        <authorList>
            <person name="Errbii M."/>
            <person name="Myrie A."/>
        </authorList>
    </citation>
    <scope>NUCLEOTIDE SEQUENCE [LARGE SCALE GENOMIC DNA]</scope>
    <source>
        <strain evidence="2">JA-Hopewell-2020-01-JO</strain>
        <tissue evidence="2">Whole body</tissue>
    </source>
</reference>
<dbReference type="AlphaFoldDB" id="A0ABD1EEN0"/>
<dbReference type="Pfam" id="PF12937">
    <property type="entry name" value="F-box-like"/>
    <property type="match status" value="1"/>
</dbReference>
<evidence type="ECO:0000259" key="1">
    <source>
        <dbReference type="PROSITE" id="PS50181"/>
    </source>
</evidence>
<comment type="caution">
    <text evidence="2">The sequence shown here is derived from an EMBL/GenBank/DDBJ whole genome shotgun (WGS) entry which is preliminary data.</text>
</comment>
<dbReference type="Proteomes" id="UP001566132">
    <property type="component" value="Unassembled WGS sequence"/>
</dbReference>
<accession>A0ABD1EEN0</accession>
<name>A0ABD1EEN0_HYPHA</name>